<dbReference type="RefSeq" id="WP_184536831.1">
    <property type="nucleotide sequence ID" value="NZ_JACHJW010000001.1"/>
</dbReference>
<dbReference type="Proteomes" id="UP000578819">
    <property type="component" value="Unassembled WGS sequence"/>
</dbReference>
<dbReference type="EMBL" id="JACHJW010000001">
    <property type="protein sequence ID" value="MBB4961195.1"/>
    <property type="molecule type" value="Genomic_DNA"/>
</dbReference>
<evidence type="ECO:0000313" key="3">
    <source>
        <dbReference type="Proteomes" id="UP000578819"/>
    </source>
</evidence>
<keyword evidence="3" id="KW-1185">Reference proteome</keyword>
<gene>
    <name evidence="2" type="ORF">FHR38_004928</name>
</gene>
<feature type="compositionally biased region" description="Basic and acidic residues" evidence="1">
    <location>
        <begin position="81"/>
        <end position="94"/>
    </location>
</feature>
<name>A0A7W7SUF5_9ACTN</name>
<dbReference type="AlphaFoldDB" id="A0A7W7SUF5"/>
<comment type="caution">
    <text evidence="2">The sequence shown here is derived from an EMBL/GenBank/DDBJ whole genome shotgun (WGS) entry which is preliminary data.</text>
</comment>
<organism evidence="2 3">
    <name type="scientific">Micromonospora polyrhachis</name>
    <dbReference type="NCBI Taxonomy" id="1282883"/>
    <lineage>
        <taxon>Bacteria</taxon>
        <taxon>Bacillati</taxon>
        <taxon>Actinomycetota</taxon>
        <taxon>Actinomycetes</taxon>
        <taxon>Micromonosporales</taxon>
        <taxon>Micromonosporaceae</taxon>
        <taxon>Micromonospora</taxon>
    </lineage>
</organism>
<proteinExistence type="predicted"/>
<protein>
    <submittedName>
        <fullName evidence="2">Uncharacterized protein</fullName>
    </submittedName>
</protein>
<accession>A0A7W7SUF5</accession>
<evidence type="ECO:0000313" key="2">
    <source>
        <dbReference type="EMBL" id="MBB4961195.1"/>
    </source>
</evidence>
<feature type="region of interest" description="Disordered" evidence="1">
    <location>
        <begin position="73"/>
        <end position="94"/>
    </location>
</feature>
<reference evidence="2 3" key="1">
    <citation type="submission" date="2020-08" db="EMBL/GenBank/DDBJ databases">
        <title>Sequencing the genomes of 1000 actinobacteria strains.</title>
        <authorList>
            <person name="Klenk H.-P."/>
        </authorList>
    </citation>
    <scope>NUCLEOTIDE SEQUENCE [LARGE SCALE GENOMIC DNA]</scope>
    <source>
        <strain evidence="2 3">DSM 45886</strain>
    </source>
</reference>
<evidence type="ECO:0000256" key="1">
    <source>
        <dbReference type="SAM" id="MobiDB-lite"/>
    </source>
</evidence>
<sequence>MSELPFDLENPPDEPPAGVPRPMAWRLAIRLYRDHVPVVGDPAQPPACQTCGEPWPCYGRRLAERGLISAWQDLPRSTGWEGHRESGESEPPDR</sequence>